<keyword evidence="3 7" id="KW-0067">ATP-binding</keyword>
<dbReference type="PANTHER" id="PTHR43875">
    <property type="entry name" value="MALTODEXTRIN IMPORT ATP-BINDING PROTEIN MSMX"/>
    <property type="match status" value="1"/>
</dbReference>
<organism evidence="7 8">
    <name type="scientific">Candidatus Mediterraneibacter tabaqchaliae</name>
    <dbReference type="NCBI Taxonomy" id="2838689"/>
    <lineage>
        <taxon>Bacteria</taxon>
        <taxon>Bacillati</taxon>
        <taxon>Bacillota</taxon>
        <taxon>Clostridia</taxon>
        <taxon>Lachnospirales</taxon>
        <taxon>Lachnospiraceae</taxon>
        <taxon>Mediterraneibacter</taxon>
    </lineage>
</organism>
<evidence type="ECO:0000256" key="3">
    <source>
        <dbReference type="ARBA" id="ARBA00022840"/>
    </source>
</evidence>
<keyword evidence="5" id="KW-0472">Membrane</keyword>
<evidence type="ECO:0000259" key="6">
    <source>
        <dbReference type="PROSITE" id="PS50893"/>
    </source>
</evidence>
<dbReference type="Pfam" id="PF00005">
    <property type="entry name" value="ABC_tran"/>
    <property type="match status" value="1"/>
</dbReference>
<dbReference type="InterPro" id="IPR047641">
    <property type="entry name" value="ABC_transpr_MalK/UgpC-like"/>
</dbReference>
<dbReference type="PROSITE" id="PS50893">
    <property type="entry name" value="ABC_TRANSPORTER_2"/>
    <property type="match status" value="1"/>
</dbReference>
<dbReference type="EMBL" id="DWUV01000124">
    <property type="protein sequence ID" value="HJD34213.1"/>
    <property type="molecule type" value="Genomic_DNA"/>
</dbReference>
<keyword evidence="4" id="KW-1278">Translocase</keyword>
<dbReference type="InterPro" id="IPR027417">
    <property type="entry name" value="P-loop_NTPase"/>
</dbReference>
<dbReference type="Proteomes" id="UP000823897">
    <property type="component" value="Unassembled WGS sequence"/>
</dbReference>
<proteinExistence type="predicted"/>
<dbReference type="SUPFAM" id="SSF52540">
    <property type="entry name" value="P-loop containing nucleoside triphosphate hydrolases"/>
    <property type="match status" value="1"/>
</dbReference>
<comment type="caution">
    <text evidence="7">The sequence shown here is derived from an EMBL/GenBank/DDBJ whole genome shotgun (WGS) entry which is preliminary data.</text>
</comment>
<evidence type="ECO:0000313" key="7">
    <source>
        <dbReference type="EMBL" id="HJD34213.1"/>
    </source>
</evidence>
<feature type="domain" description="ABC transporter" evidence="6">
    <location>
        <begin position="4"/>
        <end position="219"/>
    </location>
</feature>
<dbReference type="InterPro" id="IPR003439">
    <property type="entry name" value="ABC_transporter-like_ATP-bd"/>
</dbReference>
<evidence type="ECO:0000256" key="4">
    <source>
        <dbReference type="ARBA" id="ARBA00022967"/>
    </source>
</evidence>
<evidence type="ECO:0000313" key="8">
    <source>
        <dbReference type="Proteomes" id="UP000823897"/>
    </source>
</evidence>
<dbReference type="AlphaFoldDB" id="A0A9D2U3A9"/>
<keyword evidence="2" id="KW-0547">Nucleotide-binding</keyword>
<evidence type="ECO:0000256" key="2">
    <source>
        <dbReference type="ARBA" id="ARBA00022741"/>
    </source>
</evidence>
<accession>A0A9D2U3A9</accession>
<reference evidence="7" key="1">
    <citation type="journal article" date="2021" name="PeerJ">
        <title>Extensive microbial diversity within the chicken gut microbiome revealed by metagenomics and culture.</title>
        <authorList>
            <person name="Gilroy R."/>
            <person name="Ravi A."/>
            <person name="Getino M."/>
            <person name="Pursley I."/>
            <person name="Horton D.L."/>
            <person name="Alikhan N.F."/>
            <person name="Baker D."/>
            <person name="Gharbi K."/>
            <person name="Hall N."/>
            <person name="Watson M."/>
            <person name="Adriaenssens E.M."/>
            <person name="Foster-Nyarko E."/>
            <person name="Jarju S."/>
            <person name="Secka A."/>
            <person name="Antonio M."/>
            <person name="Oren A."/>
            <person name="Chaudhuri R.R."/>
            <person name="La Ragione R."/>
            <person name="Hildebrand F."/>
            <person name="Pallen M.J."/>
        </authorList>
    </citation>
    <scope>NUCLEOTIDE SEQUENCE</scope>
    <source>
        <strain evidence="7">ChiGjej3B3-11674</strain>
    </source>
</reference>
<name>A0A9D2U3A9_9FIRM</name>
<dbReference type="GO" id="GO:0005524">
    <property type="term" value="F:ATP binding"/>
    <property type="evidence" value="ECO:0007669"/>
    <property type="project" value="UniProtKB-KW"/>
</dbReference>
<keyword evidence="1" id="KW-1003">Cell membrane</keyword>
<dbReference type="PANTHER" id="PTHR43875:SF15">
    <property type="entry name" value="TREHALOSE IMPORT ATP-BINDING PROTEIN SUGC"/>
    <property type="match status" value="1"/>
</dbReference>
<dbReference type="GO" id="GO:0055052">
    <property type="term" value="C:ATP-binding cassette (ABC) transporter complex, substrate-binding subunit-containing"/>
    <property type="evidence" value="ECO:0007669"/>
    <property type="project" value="TreeGrafter"/>
</dbReference>
<dbReference type="GO" id="GO:0016887">
    <property type="term" value="F:ATP hydrolysis activity"/>
    <property type="evidence" value="ECO:0007669"/>
    <property type="project" value="InterPro"/>
</dbReference>
<evidence type="ECO:0000256" key="5">
    <source>
        <dbReference type="ARBA" id="ARBA00023136"/>
    </source>
</evidence>
<dbReference type="Gene3D" id="3.40.50.300">
    <property type="entry name" value="P-loop containing nucleotide triphosphate hydrolases"/>
    <property type="match status" value="1"/>
</dbReference>
<evidence type="ECO:0000256" key="1">
    <source>
        <dbReference type="ARBA" id="ARBA00022475"/>
    </source>
</evidence>
<gene>
    <name evidence="7" type="ORF">H9911_06720</name>
</gene>
<sequence>MASVTLEHLTKTYPNGFVSVDDVSLSIEDGEFVVFHGPSGCGKSTILRMIGGLEDITSGRIYLGRDLLNDILPRDRHLAMAFQNYTLYKHFNVYDNIALGLRLRNLPRTVIDSRVKEAAKFFGITDVLDQKIRLLSASDRQRVALARAVVFRPKVLLVDEDFARQDPELRVEMLGDILEINEELGITVLYVTNKQEEAVGLKKKTVFMKDGKITDIRSS</sequence>
<reference evidence="7" key="2">
    <citation type="submission" date="2021-04" db="EMBL/GenBank/DDBJ databases">
        <authorList>
            <person name="Gilroy R."/>
        </authorList>
    </citation>
    <scope>NUCLEOTIDE SEQUENCE</scope>
    <source>
        <strain evidence="7">ChiGjej3B3-11674</strain>
    </source>
</reference>
<protein>
    <submittedName>
        <fullName evidence="7">ABC transporter ATP-binding protein</fullName>
    </submittedName>
</protein>
<dbReference type="SMART" id="SM00382">
    <property type="entry name" value="AAA"/>
    <property type="match status" value="1"/>
</dbReference>
<dbReference type="InterPro" id="IPR003593">
    <property type="entry name" value="AAA+_ATPase"/>
</dbReference>